<proteinExistence type="predicted"/>
<dbReference type="Proteomes" id="UP001595445">
    <property type="component" value="Unassembled WGS sequence"/>
</dbReference>
<sequence length="526" mass="59220">MAEPDSVAPVAGRVAVLVTAAEAYPALERAFLSAESEILAGFRVFDLKTRLRSAEGLAVGRTWFELVIHTLRRGVRVTVILSDFDPVARPRLHRATWRTVRMFWAAAELAGPGAWLQVIPAMHSAVAGIGPRLLFWPLVLSRLARLSRWLRRQLPPRRLAALREMPGVRRLLAGPLEHRPRPRVLAVPVLHPATHHQKLAVIDGRRLYIGGLDLDERFYDTPEHELPGHETWHDVQLMIEGPVAGDAKAHLEGFLSTVAGTADPLPAPPWREGVRFVRTLSRRRLRWAGRQIAPEPLVAEIEAAHHEAIGRARRLIYVETQYFRDRRLARHLAGEARRNPELRMILILPAAPDDVAFDGSTRLDARLGEFLQAQALRILRKGFGRRLFIGGAAQRRRTRVGGRAQLKGAPLVYIHAKVSIFDDWRAIVSSANLNGRSLRWDTEAGLVIDRPEEVVALRRRLMEHWLPSGAGEDFFDPDRALMAWRALAARNARLPPARRRGFILPYDPKSAEDFGRAFPLVPDEMV</sequence>
<evidence type="ECO:0000256" key="2">
    <source>
        <dbReference type="ARBA" id="ARBA00004613"/>
    </source>
</evidence>
<dbReference type="SUPFAM" id="SSF56024">
    <property type="entry name" value="Phospholipase D/nuclease"/>
    <property type="match status" value="2"/>
</dbReference>
<comment type="caution">
    <text evidence="7">The sequence shown here is derived from an EMBL/GenBank/DDBJ whole genome shotgun (WGS) entry which is preliminary data.</text>
</comment>
<gene>
    <name evidence="7" type="ORF">ACFOD6_08140</name>
</gene>
<keyword evidence="4" id="KW-0964">Secreted</keyword>
<dbReference type="InterPro" id="IPR025202">
    <property type="entry name" value="PLD-like_dom"/>
</dbReference>
<organism evidence="7 8">
    <name type="scientific">Tabrizicola soli</name>
    <dbReference type="NCBI Taxonomy" id="2185115"/>
    <lineage>
        <taxon>Bacteria</taxon>
        <taxon>Pseudomonadati</taxon>
        <taxon>Pseudomonadota</taxon>
        <taxon>Alphaproteobacteria</taxon>
        <taxon>Rhodobacterales</taxon>
        <taxon>Paracoccaceae</taxon>
        <taxon>Tabrizicola</taxon>
    </lineage>
</organism>
<dbReference type="PROSITE" id="PS50035">
    <property type="entry name" value="PLD"/>
    <property type="match status" value="2"/>
</dbReference>
<dbReference type="SMART" id="SM00155">
    <property type="entry name" value="PLDc"/>
    <property type="match status" value="2"/>
</dbReference>
<feature type="domain" description="PLD phosphodiesterase" evidence="6">
    <location>
        <begin position="410"/>
        <end position="437"/>
    </location>
</feature>
<comment type="subcellular location">
    <subcellularLocation>
        <location evidence="2">Secreted</location>
    </subcellularLocation>
</comment>
<protein>
    <recommendedName>
        <fullName evidence="3">Phospholipase D</fullName>
    </recommendedName>
    <alternativeName>
        <fullName evidence="5">Choline phosphatase</fullName>
    </alternativeName>
</protein>
<accession>A0ABV7DSF4</accession>
<evidence type="ECO:0000256" key="1">
    <source>
        <dbReference type="ARBA" id="ARBA00003145"/>
    </source>
</evidence>
<dbReference type="EMBL" id="JBHRSM010000013">
    <property type="protein sequence ID" value="MFC3086017.1"/>
    <property type="molecule type" value="Genomic_DNA"/>
</dbReference>
<dbReference type="Gene3D" id="3.30.870.10">
    <property type="entry name" value="Endonuclease Chain A"/>
    <property type="match status" value="2"/>
</dbReference>
<dbReference type="Pfam" id="PF00614">
    <property type="entry name" value="PLDc"/>
    <property type="match status" value="1"/>
</dbReference>
<dbReference type="CDD" id="cd09105">
    <property type="entry name" value="PLDc_vPLD1_2_like_2"/>
    <property type="match status" value="1"/>
</dbReference>
<reference evidence="8" key="1">
    <citation type="journal article" date="2019" name="Int. J. Syst. Evol. Microbiol.">
        <title>The Global Catalogue of Microorganisms (GCM) 10K type strain sequencing project: providing services to taxonomists for standard genome sequencing and annotation.</title>
        <authorList>
            <consortium name="The Broad Institute Genomics Platform"/>
            <consortium name="The Broad Institute Genome Sequencing Center for Infectious Disease"/>
            <person name="Wu L."/>
            <person name="Ma J."/>
        </authorList>
    </citation>
    <scope>NUCLEOTIDE SEQUENCE [LARGE SCALE GENOMIC DNA]</scope>
    <source>
        <strain evidence="8">KCTC 62102</strain>
    </source>
</reference>
<evidence type="ECO:0000259" key="6">
    <source>
        <dbReference type="PROSITE" id="PS50035"/>
    </source>
</evidence>
<comment type="function">
    <text evidence="1">Could be a virulence factor.</text>
</comment>
<evidence type="ECO:0000313" key="7">
    <source>
        <dbReference type="EMBL" id="MFC3086017.1"/>
    </source>
</evidence>
<dbReference type="InterPro" id="IPR001736">
    <property type="entry name" value="PLipase_D/transphosphatidylase"/>
</dbReference>
<dbReference type="Pfam" id="PF13091">
    <property type="entry name" value="PLDc_2"/>
    <property type="match status" value="1"/>
</dbReference>
<keyword evidence="8" id="KW-1185">Reference proteome</keyword>
<dbReference type="PANTHER" id="PTHR21248:SF12">
    <property type="entry name" value="CARDIOLIPIN SYNTHASE C"/>
    <property type="match status" value="1"/>
</dbReference>
<evidence type="ECO:0000256" key="4">
    <source>
        <dbReference type="ARBA" id="ARBA00022525"/>
    </source>
</evidence>
<evidence type="ECO:0000313" key="8">
    <source>
        <dbReference type="Proteomes" id="UP001595445"/>
    </source>
</evidence>
<dbReference type="RefSeq" id="WP_197643067.1">
    <property type="nucleotide sequence ID" value="NZ_JAEACP010000008.1"/>
</dbReference>
<evidence type="ECO:0000256" key="3">
    <source>
        <dbReference type="ARBA" id="ARBA00018392"/>
    </source>
</evidence>
<name>A0ABV7DSF4_9RHOB</name>
<evidence type="ECO:0000256" key="5">
    <source>
        <dbReference type="ARBA" id="ARBA00029594"/>
    </source>
</evidence>
<dbReference type="PANTHER" id="PTHR21248">
    <property type="entry name" value="CARDIOLIPIN SYNTHASE"/>
    <property type="match status" value="1"/>
</dbReference>
<feature type="domain" description="PLD phosphodiesterase" evidence="6">
    <location>
        <begin position="191"/>
        <end position="218"/>
    </location>
</feature>